<reference evidence="2" key="1">
    <citation type="submission" date="2020-09" db="EMBL/GenBank/DDBJ databases">
        <title>Genome-Enabled Discovery of Anthraquinone Biosynthesis in Senna tora.</title>
        <authorList>
            <person name="Kang S.-H."/>
            <person name="Pandey R.P."/>
            <person name="Lee C.-M."/>
            <person name="Sim J.-S."/>
            <person name="Jeong J.-T."/>
            <person name="Choi B.-S."/>
            <person name="Jung M."/>
            <person name="Ginzburg D."/>
            <person name="Zhao K."/>
            <person name="Won S.Y."/>
            <person name="Oh T.-J."/>
            <person name="Yu Y."/>
            <person name="Kim N.-H."/>
            <person name="Lee O.R."/>
            <person name="Lee T.-H."/>
            <person name="Bashyal P."/>
            <person name="Kim T.-S."/>
            <person name="Lee W.-H."/>
            <person name="Kawkins C."/>
            <person name="Kim C.-K."/>
            <person name="Kim J.S."/>
            <person name="Ahn B.O."/>
            <person name="Rhee S.Y."/>
            <person name="Sohng J.K."/>
        </authorList>
    </citation>
    <scope>NUCLEOTIDE SEQUENCE</scope>
    <source>
        <tissue evidence="2">Leaf</tissue>
    </source>
</reference>
<feature type="region of interest" description="Disordered" evidence="1">
    <location>
        <begin position="1"/>
        <end position="23"/>
    </location>
</feature>
<dbReference type="AlphaFoldDB" id="A0A834X2W1"/>
<dbReference type="EMBL" id="JAAIUW010000003">
    <property type="protein sequence ID" value="KAF7837291.1"/>
    <property type="molecule type" value="Genomic_DNA"/>
</dbReference>
<organism evidence="2 3">
    <name type="scientific">Senna tora</name>
    <dbReference type="NCBI Taxonomy" id="362788"/>
    <lineage>
        <taxon>Eukaryota</taxon>
        <taxon>Viridiplantae</taxon>
        <taxon>Streptophyta</taxon>
        <taxon>Embryophyta</taxon>
        <taxon>Tracheophyta</taxon>
        <taxon>Spermatophyta</taxon>
        <taxon>Magnoliopsida</taxon>
        <taxon>eudicotyledons</taxon>
        <taxon>Gunneridae</taxon>
        <taxon>Pentapetalae</taxon>
        <taxon>rosids</taxon>
        <taxon>fabids</taxon>
        <taxon>Fabales</taxon>
        <taxon>Fabaceae</taxon>
        <taxon>Caesalpinioideae</taxon>
        <taxon>Cassia clade</taxon>
        <taxon>Senna</taxon>
    </lineage>
</organism>
<evidence type="ECO:0000313" key="2">
    <source>
        <dbReference type="EMBL" id="KAF7837291.1"/>
    </source>
</evidence>
<evidence type="ECO:0000256" key="1">
    <source>
        <dbReference type="SAM" id="MobiDB-lite"/>
    </source>
</evidence>
<comment type="caution">
    <text evidence="2">The sequence shown here is derived from an EMBL/GenBank/DDBJ whole genome shotgun (WGS) entry which is preliminary data.</text>
</comment>
<protein>
    <submittedName>
        <fullName evidence="2">Uncharacterized protein</fullName>
    </submittedName>
</protein>
<proteinExistence type="predicted"/>
<evidence type="ECO:0000313" key="3">
    <source>
        <dbReference type="Proteomes" id="UP000634136"/>
    </source>
</evidence>
<keyword evidence="3" id="KW-1185">Reference proteome</keyword>
<gene>
    <name evidence="2" type="ORF">G2W53_005773</name>
</gene>
<accession>A0A834X2W1</accession>
<sequence>MGTQSKTEWSRDEQCGGQLMSKK</sequence>
<name>A0A834X2W1_9FABA</name>
<dbReference type="Proteomes" id="UP000634136">
    <property type="component" value="Unassembled WGS sequence"/>
</dbReference>